<dbReference type="OrthoDB" id="4062651at2759"/>
<dbReference type="Proteomes" id="UP000015354">
    <property type="component" value="Unassembled WGS sequence"/>
</dbReference>
<dbReference type="GO" id="GO:0005634">
    <property type="term" value="C:nucleus"/>
    <property type="evidence" value="ECO:0007669"/>
    <property type="project" value="TreeGrafter"/>
</dbReference>
<evidence type="ECO:0000313" key="4">
    <source>
        <dbReference type="Proteomes" id="UP000015354"/>
    </source>
</evidence>
<organism evidence="3 4">
    <name type="scientific">Strigomonas culicis</name>
    <dbReference type="NCBI Taxonomy" id="28005"/>
    <lineage>
        <taxon>Eukaryota</taxon>
        <taxon>Discoba</taxon>
        <taxon>Euglenozoa</taxon>
        <taxon>Kinetoplastea</taxon>
        <taxon>Metakinetoplastina</taxon>
        <taxon>Trypanosomatida</taxon>
        <taxon>Trypanosomatidae</taxon>
        <taxon>Strigomonadinae</taxon>
        <taxon>Strigomonas</taxon>
    </lineage>
</organism>
<dbReference type="EMBL" id="ATMH01005250">
    <property type="protein sequence ID" value="EPY28202.1"/>
    <property type="molecule type" value="Genomic_DNA"/>
</dbReference>
<sequence length="182" mass="20248">MQQLLRTVLFLHGHGIVHGCIQLGHLRITGAHKLYLLAHVLPLTLFALSSPYALDARQLAAPEVQRHECITSGSDVWSMGVVLLQLLTNSETKFCTEDLVDMDLLSPWLSACGPATKSFLVQCFKKDAGVRPTLIELMAHTFLTGSHTDYDMSLGNEADAHEKEDTTESEKEEEEEEEEDDL</sequence>
<reference evidence="3 4" key="1">
    <citation type="journal article" date="2013" name="PLoS ONE">
        <title>Predicting the Proteins of Angomonas deanei, Strigomonas culicis and Their Respective Endosymbionts Reveals New Aspects of the Trypanosomatidae Family.</title>
        <authorList>
            <person name="Motta M.C."/>
            <person name="Martins A.C."/>
            <person name="de Souza S.S."/>
            <person name="Catta-Preta C.M."/>
            <person name="Silva R."/>
            <person name="Klein C.C."/>
            <person name="de Almeida L.G."/>
            <person name="de Lima Cunha O."/>
            <person name="Ciapina L.P."/>
            <person name="Brocchi M."/>
            <person name="Colabardini A.C."/>
            <person name="de Araujo Lima B."/>
            <person name="Machado C.R."/>
            <person name="de Almeida Soares C.M."/>
            <person name="Probst C.M."/>
            <person name="de Menezes C.B."/>
            <person name="Thompson C.E."/>
            <person name="Bartholomeu D.C."/>
            <person name="Gradia D.F."/>
            <person name="Pavoni D.P."/>
            <person name="Grisard E.C."/>
            <person name="Fantinatti-Garboggini F."/>
            <person name="Marchini F.K."/>
            <person name="Rodrigues-Luiz G.F."/>
            <person name="Wagner G."/>
            <person name="Goldman G.H."/>
            <person name="Fietto J.L."/>
            <person name="Elias M.C."/>
            <person name="Goldman M.H."/>
            <person name="Sagot M.F."/>
            <person name="Pereira M."/>
            <person name="Stoco P.H."/>
            <person name="de Mendonca-Neto R.P."/>
            <person name="Teixeira S.M."/>
            <person name="Maciel T.E."/>
            <person name="de Oliveira Mendes T.A."/>
            <person name="Urmenyi T.P."/>
            <person name="de Souza W."/>
            <person name="Schenkman S."/>
            <person name="de Vasconcelos A.T."/>
        </authorList>
    </citation>
    <scope>NUCLEOTIDE SEQUENCE [LARGE SCALE GENOMIC DNA]</scope>
</reference>
<name>S9UBN5_9TRYP</name>
<evidence type="ECO:0000256" key="1">
    <source>
        <dbReference type="SAM" id="MobiDB-lite"/>
    </source>
</evidence>
<feature type="region of interest" description="Disordered" evidence="1">
    <location>
        <begin position="153"/>
        <end position="182"/>
    </location>
</feature>
<dbReference type="AlphaFoldDB" id="S9UBN5"/>
<feature type="domain" description="Protein kinase" evidence="2">
    <location>
        <begin position="1"/>
        <end position="143"/>
    </location>
</feature>
<dbReference type="Pfam" id="PF00069">
    <property type="entry name" value="Pkinase"/>
    <property type="match status" value="1"/>
</dbReference>
<keyword evidence="4" id="KW-1185">Reference proteome</keyword>
<dbReference type="Gene3D" id="1.10.510.10">
    <property type="entry name" value="Transferase(Phosphotransferase) domain 1"/>
    <property type="match status" value="1"/>
</dbReference>
<dbReference type="InterPro" id="IPR000719">
    <property type="entry name" value="Prot_kinase_dom"/>
</dbReference>
<gene>
    <name evidence="3" type="ORF">STCU_05250</name>
</gene>
<accession>S9UBN5</accession>
<feature type="compositionally biased region" description="Basic and acidic residues" evidence="1">
    <location>
        <begin position="158"/>
        <end position="169"/>
    </location>
</feature>
<dbReference type="GO" id="GO:0005737">
    <property type="term" value="C:cytoplasm"/>
    <property type="evidence" value="ECO:0007669"/>
    <property type="project" value="TreeGrafter"/>
</dbReference>
<dbReference type="SUPFAM" id="SSF56112">
    <property type="entry name" value="Protein kinase-like (PK-like)"/>
    <property type="match status" value="1"/>
</dbReference>
<protein>
    <submittedName>
        <fullName evidence="3">Protein kinase</fullName>
    </submittedName>
</protein>
<evidence type="ECO:0000313" key="3">
    <source>
        <dbReference type="EMBL" id="EPY28202.1"/>
    </source>
</evidence>
<dbReference type="GO" id="GO:0044773">
    <property type="term" value="P:mitotic DNA damage checkpoint signaling"/>
    <property type="evidence" value="ECO:0007669"/>
    <property type="project" value="TreeGrafter"/>
</dbReference>
<dbReference type="GO" id="GO:0004674">
    <property type="term" value="F:protein serine/threonine kinase activity"/>
    <property type="evidence" value="ECO:0007669"/>
    <property type="project" value="TreeGrafter"/>
</dbReference>
<dbReference type="PANTHER" id="PTHR44167:SF24">
    <property type="entry name" value="SERINE_THREONINE-PROTEIN KINASE CHK2"/>
    <property type="match status" value="1"/>
</dbReference>
<comment type="caution">
    <text evidence="3">The sequence shown here is derived from an EMBL/GenBank/DDBJ whole genome shotgun (WGS) entry which is preliminary data.</text>
</comment>
<dbReference type="PANTHER" id="PTHR44167">
    <property type="entry name" value="OVARIAN-SPECIFIC SERINE/THREONINE-PROTEIN KINASE LOK-RELATED"/>
    <property type="match status" value="1"/>
</dbReference>
<dbReference type="InterPro" id="IPR011009">
    <property type="entry name" value="Kinase-like_dom_sf"/>
</dbReference>
<proteinExistence type="predicted"/>
<dbReference type="PROSITE" id="PS50011">
    <property type="entry name" value="PROTEIN_KINASE_DOM"/>
    <property type="match status" value="1"/>
</dbReference>
<evidence type="ECO:0000259" key="2">
    <source>
        <dbReference type="PROSITE" id="PS50011"/>
    </source>
</evidence>
<feature type="compositionally biased region" description="Acidic residues" evidence="1">
    <location>
        <begin position="170"/>
        <end position="182"/>
    </location>
</feature>
<keyword evidence="3" id="KW-0418">Kinase</keyword>
<keyword evidence="3" id="KW-0808">Transferase</keyword>
<dbReference type="GO" id="GO:0005524">
    <property type="term" value="F:ATP binding"/>
    <property type="evidence" value="ECO:0007669"/>
    <property type="project" value="InterPro"/>
</dbReference>